<comment type="similarity">
    <text evidence="2">Belongs to the EPSP synthase family.</text>
</comment>
<dbReference type="InterPro" id="IPR023193">
    <property type="entry name" value="EPSP_synthase_CS"/>
</dbReference>
<reference evidence="9" key="1">
    <citation type="submission" date="2018-05" db="EMBL/GenBank/DDBJ databases">
        <authorList>
            <person name="Lanie J.A."/>
            <person name="Ng W.-L."/>
            <person name="Kazmierczak K.M."/>
            <person name="Andrzejewski T.M."/>
            <person name="Davidsen T.M."/>
            <person name="Wayne K.J."/>
            <person name="Tettelin H."/>
            <person name="Glass J.I."/>
            <person name="Rusch D."/>
            <person name="Podicherti R."/>
            <person name="Tsui H.-C.T."/>
            <person name="Winkler M.E."/>
        </authorList>
    </citation>
    <scope>NUCLEOTIDE SEQUENCE</scope>
</reference>
<keyword evidence="4" id="KW-0028">Amino-acid biosynthesis</keyword>
<dbReference type="PANTHER" id="PTHR21090:SF5">
    <property type="entry name" value="PENTAFUNCTIONAL AROM POLYPEPTIDE"/>
    <property type="match status" value="1"/>
</dbReference>
<gene>
    <name evidence="9" type="ORF">METZ01_LOCUS13138</name>
</gene>
<dbReference type="GO" id="GO:0008652">
    <property type="term" value="P:amino acid biosynthetic process"/>
    <property type="evidence" value="ECO:0007669"/>
    <property type="project" value="UniProtKB-KW"/>
</dbReference>
<dbReference type="GO" id="GO:0009423">
    <property type="term" value="P:chorismate biosynthetic process"/>
    <property type="evidence" value="ECO:0007669"/>
    <property type="project" value="UniProtKB-UniPathway"/>
</dbReference>
<dbReference type="GO" id="GO:0009073">
    <property type="term" value="P:aromatic amino acid family biosynthetic process"/>
    <property type="evidence" value="ECO:0007669"/>
    <property type="project" value="UniProtKB-KW"/>
</dbReference>
<dbReference type="SUPFAM" id="SSF55205">
    <property type="entry name" value="EPT/RTPC-like"/>
    <property type="match status" value="1"/>
</dbReference>
<evidence type="ECO:0000256" key="5">
    <source>
        <dbReference type="ARBA" id="ARBA00022679"/>
    </source>
</evidence>
<evidence type="ECO:0000256" key="3">
    <source>
        <dbReference type="ARBA" id="ARBA00012450"/>
    </source>
</evidence>
<dbReference type="Gene3D" id="3.65.10.10">
    <property type="entry name" value="Enolpyruvate transferase domain"/>
    <property type="match status" value="3"/>
</dbReference>
<dbReference type="UniPathway" id="UPA00053">
    <property type="reaction ID" value="UER00089"/>
</dbReference>
<dbReference type="AlphaFoldDB" id="A0A381P1B6"/>
<feature type="domain" description="Enolpyruvate transferase" evidence="8">
    <location>
        <begin position="8"/>
        <end position="185"/>
    </location>
</feature>
<name>A0A381P1B6_9ZZZZ</name>
<dbReference type="InterPro" id="IPR013792">
    <property type="entry name" value="RNA3'P_cycl/enolpyr_Trfase_a/b"/>
</dbReference>
<dbReference type="InterPro" id="IPR001986">
    <property type="entry name" value="Enolpyruvate_Tfrase_dom"/>
</dbReference>
<comment type="pathway">
    <text evidence="1">Metabolic intermediate biosynthesis; chorismate biosynthesis; chorismate from D-erythrose 4-phosphate and phosphoenolpyruvate: step 6/7.</text>
</comment>
<dbReference type="GO" id="GO:0003866">
    <property type="term" value="F:3-phosphoshikimate 1-carboxyvinyltransferase activity"/>
    <property type="evidence" value="ECO:0007669"/>
    <property type="project" value="UniProtKB-EC"/>
</dbReference>
<evidence type="ECO:0000313" key="9">
    <source>
        <dbReference type="EMBL" id="SUZ60284.1"/>
    </source>
</evidence>
<dbReference type="EMBL" id="UINC01000732">
    <property type="protein sequence ID" value="SUZ60284.1"/>
    <property type="molecule type" value="Genomic_DNA"/>
</dbReference>
<evidence type="ECO:0000256" key="4">
    <source>
        <dbReference type="ARBA" id="ARBA00022605"/>
    </source>
</evidence>
<organism evidence="9">
    <name type="scientific">marine metagenome</name>
    <dbReference type="NCBI Taxonomy" id="408172"/>
    <lineage>
        <taxon>unclassified sequences</taxon>
        <taxon>metagenomes</taxon>
        <taxon>ecological metagenomes</taxon>
    </lineage>
</organism>
<accession>A0A381P1B6</accession>
<dbReference type="PROSITE" id="PS00104">
    <property type="entry name" value="EPSP_SYNTHASE_1"/>
    <property type="match status" value="1"/>
</dbReference>
<evidence type="ECO:0000259" key="8">
    <source>
        <dbReference type="Pfam" id="PF00275"/>
    </source>
</evidence>
<evidence type="ECO:0000256" key="2">
    <source>
        <dbReference type="ARBA" id="ARBA00009948"/>
    </source>
</evidence>
<proteinExistence type="inferred from homology"/>
<evidence type="ECO:0000256" key="1">
    <source>
        <dbReference type="ARBA" id="ARBA00004811"/>
    </source>
</evidence>
<feature type="domain" description="Enolpyruvate transferase" evidence="8">
    <location>
        <begin position="265"/>
        <end position="389"/>
    </location>
</feature>
<dbReference type="InterPro" id="IPR006264">
    <property type="entry name" value="EPSP_synthase"/>
</dbReference>
<dbReference type="InterPro" id="IPR036968">
    <property type="entry name" value="Enolpyruvate_Tfrase_sf"/>
</dbReference>
<sequence length="394" mass="40596">VLSIEPMELKGTIEWSLPPSKSHMIRWLALAAQAEGETSLNFTGSVGEDILSMAGCLRDMGVPIEQGVSKWVVSGVGPRGLRAPKVVLDCGNSGTAARCMMAIAAGMSQPVSLDGDQSLRRRDMSALVEALRELGCEVTSDTLPLTVTGPIVPGPAHLDVGTSSQPLSALLLASPSYSGVIHLGTPSHSVSRGYSMLSYELAGLCGSSNKVGSDSAVIEPWRPVTPGAVEIPDELSLLPLAMLLAELHGVEVAVTGDGLELSSALMGLAEQTEELDLRDESDLIAPAAALMALGGGGTITGAAHARGKESDRIGSTVGLLGCFGIEANETKDGIEVEGGQSPVRPTLPVDSHGDHRVAMTAMVLASKCGGSVAGAEVCAVSDPDFIEKLMILED</sequence>
<dbReference type="PROSITE" id="PS00885">
    <property type="entry name" value="EPSP_SYNTHASE_2"/>
    <property type="match status" value="1"/>
</dbReference>
<dbReference type="Pfam" id="PF00275">
    <property type="entry name" value="EPSP_synthase"/>
    <property type="match status" value="2"/>
</dbReference>
<keyword evidence="6" id="KW-0057">Aromatic amino acid biosynthesis</keyword>
<comment type="catalytic activity">
    <reaction evidence="7">
        <text>3-phosphoshikimate + phosphoenolpyruvate = 5-O-(1-carboxyvinyl)-3-phosphoshikimate + phosphate</text>
        <dbReference type="Rhea" id="RHEA:21256"/>
        <dbReference type="ChEBI" id="CHEBI:43474"/>
        <dbReference type="ChEBI" id="CHEBI:57701"/>
        <dbReference type="ChEBI" id="CHEBI:58702"/>
        <dbReference type="ChEBI" id="CHEBI:145989"/>
        <dbReference type="EC" id="2.5.1.19"/>
    </reaction>
    <physiologicalReaction direction="left-to-right" evidence="7">
        <dbReference type="Rhea" id="RHEA:21257"/>
    </physiologicalReaction>
</comment>
<evidence type="ECO:0000256" key="6">
    <source>
        <dbReference type="ARBA" id="ARBA00023141"/>
    </source>
</evidence>
<keyword evidence="5" id="KW-0808">Transferase</keyword>
<dbReference type="PIRSF" id="PIRSF000505">
    <property type="entry name" value="EPSPS"/>
    <property type="match status" value="1"/>
</dbReference>
<dbReference type="PANTHER" id="PTHR21090">
    <property type="entry name" value="AROM/DEHYDROQUINATE SYNTHASE"/>
    <property type="match status" value="1"/>
</dbReference>
<evidence type="ECO:0000256" key="7">
    <source>
        <dbReference type="ARBA" id="ARBA00044633"/>
    </source>
</evidence>
<dbReference type="EC" id="2.5.1.19" evidence="3"/>
<feature type="non-terminal residue" evidence="9">
    <location>
        <position position="1"/>
    </location>
</feature>
<protein>
    <recommendedName>
        <fullName evidence="3">3-phosphoshikimate 1-carboxyvinyltransferase</fullName>
        <ecNumber evidence="3">2.5.1.19</ecNumber>
    </recommendedName>
</protein>